<protein>
    <recommendedName>
        <fullName evidence="4">Lipoprotein</fullName>
    </recommendedName>
</protein>
<evidence type="ECO:0008006" key="4">
    <source>
        <dbReference type="Google" id="ProtNLM"/>
    </source>
</evidence>
<reference evidence="2 3" key="1">
    <citation type="submission" date="2020-03" db="EMBL/GenBank/DDBJ databases">
        <title>Soil Listeria distribution.</title>
        <authorList>
            <person name="Liao J."/>
            <person name="Wiedmann M."/>
        </authorList>
    </citation>
    <scope>NUCLEOTIDE SEQUENCE [LARGE SCALE GENOMIC DNA]</scope>
    <source>
        <strain evidence="2 3">FSL L7-1017</strain>
    </source>
</reference>
<accession>A0A7X0XQ66</accession>
<evidence type="ECO:0000313" key="2">
    <source>
        <dbReference type="EMBL" id="MBC1778668.1"/>
    </source>
</evidence>
<dbReference type="PROSITE" id="PS51257">
    <property type="entry name" value="PROKAR_LIPOPROTEIN"/>
    <property type="match status" value="1"/>
</dbReference>
<evidence type="ECO:0000256" key="1">
    <source>
        <dbReference type="SAM" id="SignalP"/>
    </source>
</evidence>
<comment type="caution">
    <text evidence="2">The sequence shown here is derived from an EMBL/GenBank/DDBJ whole genome shotgun (WGS) entry which is preliminary data.</text>
</comment>
<feature type="signal peptide" evidence="1">
    <location>
        <begin position="1"/>
        <end position="26"/>
    </location>
</feature>
<organism evidence="2 3">
    <name type="scientific">Listeria booriae</name>
    <dbReference type="NCBI Taxonomy" id="1552123"/>
    <lineage>
        <taxon>Bacteria</taxon>
        <taxon>Bacillati</taxon>
        <taxon>Bacillota</taxon>
        <taxon>Bacilli</taxon>
        <taxon>Bacillales</taxon>
        <taxon>Listeriaceae</taxon>
        <taxon>Listeria</taxon>
    </lineage>
</organism>
<dbReference type="EMBL" id="JAARUV010000002">
    <property type="protein sequence ID" value="MBC1778668.1"/>
    <property type="molecule type" value="Genomic_DNA"/>
</dbReference>
<dbReference type="RefSeq" id="WP_185494804.1">
    <property type="nucleotide sequence ID" value="NZ_JAARUV010000002.1"/>
</dbReference>
<feature type="chain" id="PRO_5030944481" description="Lipoprotein" evidence="1">
    <location>
        <begin position="27"/>
        <end position="199"/>
    </location>
</feature>
<evidence type="ECO:0000313" key="3">
    <source>
        <dbReference type="Proteomes" id="UP000547643"/>
    </source>
</evidence>
<keyword evidence="1" id="KW-0732">Signal</keyword>
<gene>
    <name evidence="2" type="ORF">HCA46_07465</name>
</gene>
<proteinExistence type="predicted"/>
<sequence>MNLTKMGTCLITIFLLFGCTPSQEIADTGGNNTVTNQTSNNKELTVEWAPLYTSGSNPKININSDENQYALNSIKILMLSDVSSAGKVTLTTNGGGYISDGQNKQEGSFFLLTLLTNRTDKKITNIHYEIRVILNSSGEILGESAFDIPSEIYGEYIEPNKGYVALLPFDDKPMKAVGVSYKSDEITVYQEITYDTVEE</sequence>
<name>A0A7X0XQ66_9LIST</name>
<dbReference type="Proteomes" id="UP000547643">
    <property type="component" value="Unassembled WGS sequence"/>
</dbReference>
<dbReference type="AlphaFoldDB" id="A0A7X0XQ66"/>